<feature type="region of interest" description="Disordered" evidence="1">
    <location>
        <begin position="1"/>
        <end position="31"/>
    </location>
</feature>
<proteinExistence type="predicted"/>
<protein>
    <submittedName>
        <fullName evidence="2">Uncharacterized protein</fullName>
    </submittedName>
</protein>
<dbReference type="OrthoDB" id="696504at2759"/>
<evidence type="ECO:0000313" key="2">
    <source>
        <dbReference type="EMBL" id="KAF3332058.1"/>
    </source>
</evidence>
<feature type="compositionally biased region" description="Polar residues" evidence="1">
    <location>
        <begin position="55"/>
        <end position="74"/>
    </location>
</feature>
<feature type="region of interest" description="Disordered" evidence="1">
    <location>
        <begin position="106"/>
        <end position="279"/>
    </location>
</feature>
<evidence type="ECO:0000256" key="1">
    <source>
        <dbReference type="SAM" id="MobiDB-lite"/>
    </source>
</evidence>
<feature type="region of interest" description="Disordered" evidence="1">
    <location>
        <begin position="50"/>
        <end position="74"/>
    </location>
</feature>
<evidence type="ECO:0000313" key="3">
    <source>
        <dbReference type="Proteomes" id="UP000623129"/>
    </source>
</evidence>
<name>A0A833R244_9POAL</name>
<feature type="compositionally biased region" description="Basic and acidic residues" evidence="1">
    <location>
        <begin position="1"/>
        <end position="24"/>
    </location>
</feature>
<reference evidence="2" key="1">
    <citation type="submission" date="2020-01" db="EMBL/GenBank/DDBJ databases">
        <title>Genome sequence of Kobresia littledalei, the first chromosome-level genome in the family Cyperaceae.</title>
        <authorList>
            <person name="Qu G."/>
        </authorList>
    </citation>
    <scope>NUCLEOTIDE SEQUENCE</scope>
    <source>
        <strain evidence="2">C.B.Clarke</strain>
        <tissue evidence="2">Leaf</tissue>
    </source>
</reference>
<accession>A0A833R244</accession>
<dbReference type="PANTHER" id="PTHR34120:SF2">
    <property type="entry name" value="OS01G0860900 PROTEIN"/>
    <property type="match status" value="1"/>
</dbReference>
<keyword evidence="3" id="KW-1185">Reference proteome</keyword>
<dbReference type="PANTHER" id="PTHR34120">
    <property type="entry name" value="EXPRESSED PROTEIN"/>
    <property type="match status" value="1"/>
</dbReference>
<comment type="caution">
    <text evidence="2">The sequence shown here is derived from an EMBL/GenBank/DDBJ whole genome shotgun (WGS) entry which is preliminary data.</text>
</comment>
<dbReference type="Proteomes" id="UP000623129">
    <property type="component" value="Unassembled WGS sequence"/>
</dbReference>
<gene>
    <name evidence="2" type="ORF">FCM35_KLT03464</name>
</gene>
<dbReference type="EMBL" id="SWLB01000012">
    <property type="protein sequence ID" value="KAF3332058.1"/>
    <property type="molecule type" value="Genomic_DNA"/>
</dbReference>
<feature type="compositionally biased region" description="Basic and acidic residues" evidence="1">
    <location>
        <begin position="150"/>
        <end position="161"/>
    </location>
</feature>
<sequence>MAKADSSHSESGRKITSENARDDSDLPPDSVVVPISQETIWQDFNTAYDSEDSTKACTNPKSYSNPFPWSKTGSASNRVAATNLNSTPIIALPGKIQRHGFCHRPPSIFPKGRNNGSKKTGLADSEPGSPKVSCLGHVLSQRERGRRRIQRQERGETEKKKGVSCCGRFKLKLHRGGSDKKRIESRTEEAEARQPRPERSQPSTVVEVRRSTVEEVQQPEKEEAKPIPEDVQPSPEKSEVEAVPPAISAMKRFSSGRRAASWGDDVVAENQGQGAPKSD</sequence>
<dbReference type="AlphaFoldDB" id="A0A833R244"/>
<organism evidence="2 3">
    <name type="scientific">Carex littledalei</name>
    <dbReference type="NCBI Taxonomy" id="544730"/>
    <lineage>
        <taxon>Eukaryota</taxon>
        <taxon>Viridiplantae</taxon>
        <taxon>Streptophyta</taxon>
        <taxon>Embryophyta</taxon>
        <taxon>Tracheophyta</taxon>
        <taxon>Spermatophyta</taxon>
        <taxon>Magnoliopsida</taxon>
        <taxon>Liliopsida</taxon>
        <taxon>Poales</taxon>
        <taxon>Cyperaceae</taxon>
        <taxon>Cyperoideae</taxon>
        <taxon>Cariceae</taxon>
        <taxon>Carex</taxon>
        <taxon>Carex subgen. Euthyceras</taxon>
    </lineage>
</organism>
<feature type="compositionally biased region" description="Basic and acidic residues" evidence="1">
    <location>
        <begin position="176"/>
        <end position="199"/>
    </location>
</feature>
<feature type="compositionally biased region" description="Basic and acidic residues" evidence="1">
    <location>
        <begin position="207"/>
        <end position="228"/>
    </location>
</feature>